<proteinExistence type="inferred from homology"/>
<dbReference type="EMBL" id="PVWO01000037">
    <property type="protein sequence ID" value="PSB58393.1"/>
    <property type="molecule type" value="Genomic_DNA"/>
</dbReference>
<organism evidence="7 8">
    <name type="scientific">Chamaesiphon polymorphus CCALA 037</name>
    <dbReference type="NCBI Taxonomy" id="2107692"/>
    <lineage>
        <taxon>Bacteria</taxon>
        <taxon>Bacillati</taxon>
        <taxon>Cyanobacteriota</taxon>
        <taxon>Cyanophyceae</taxon>
        <taxon>Gomontiellales</taxon>
        <taxon>Chamaesiphonaceae</taxon>
        <taxon>Chamaesiphon</taxon>
    </lineage>
</organism>
<dbReference type="PANTHER" id="PTHR30349">
    <property type="entry name" value="PHAGE INTEGRASE-RELATED"/>
    <property type="match status" value="1"/>
</dbReference>
<dbReference type="PROSITE" id="PS51898">
    <property type="entry name" value="TYR_RECOMBINASE"/>
    <property type="match status" value="1"/>
</dbReference>
<dbReference type="CDD" id="cd01195">
    <property type="entry name" value="INT_C_like_5"/>
    <property type="match status" value="1"/>
</dbReference>
<dbReference type="AlphaFoldDB" id="A0A2T1GKQ0"/>
<keyword evidence="3" id="KW-0233">DNA recombination</keyword>
<evidence type="ECO:0000259" key="6">
    <source>
        <dbReference type="PROSITE" id="PS51900"/>
    </source>
</evidence>
<evidence type="ECO:0000256" key="1">
    <source>
        <dbReference type="ARBA" id="ARBA00008857"/>
    </source>
</evidence>
<dbReference type="InterPro" id="IPR011010">
    <property type="entry name" value="DNA_brk_join_enz"/>
</dbReference>
<name>A0A2T1GKQ0_9CYAN</name>
<dbReference type="InterPro" id="IPR002104">
    <property type="entry name" value="Integrase_catalytic"/>
</dbReference>
<dbReference type="OrthoDB" id="550438at2"/>
<dbReference type="InterPro" id="IPR044068">
    <property type="entry name" value="CB"/>
</dbReference>
<dbReference type="InterPro" id="IPR010998">
    <property type="entry name" value="Integrase_recombinase_N"/>
</dbReference>
<evidence type="ECO:0000259" key="5">
    <source>
        <dbReference type="PROSITE" id="PS51898"/>
    </source>
</evidence>
<protein>
    <submittedName>
        <fullName evidence="7">Integrase</fullName>
    </submittedName>
</protein>
<evidence type="ECO:0000256" key="2">
    <source>
        <dbReference type="ARBA" id="ARBA00023125"/>
    </source>
</evidence>
<dbReference type="RefSeq" id="WP_106300902.1">
    <property type="nucleotide sequence ID" value="NZ_PVWO01000037.1"/>
</dbReference>
<dbReference type="GO" id="GO:0006310">
    <property type="term" value="P:DNA recombination"/>
    <property type="evidence" value="ECO:0007669"/>
    <property type="project" value="UniProtKB-KW"/>
</dbReference>
<dbReference type="Pfam" id="PF00589">
    <property type="entry name" value="Phage_integrase"/>
    <property type="match status" value="1"/>
</dbReference>
<sequence>MRLPVSKPISVTNASEVTRSCSDLLADFLRLKISANTKRNYSKAITDFCRRNYDSEISERLLTRFLSLQQPEAVYQALHYRQLLIDAKLAPSTINVRLSALKSFVDYARQSEQCNFNLADVACLKVESYGDTTGIEVAGFKEMLQIPDRTTIKGIRDYAILRLLWDNALRRNEICSLDVGDFDKSGRLAILGKGKIQKSQIDLSSATTIAIAQWLAARGDYRSSDPLFSSLDRRSKGHRLDGSTIYRLVREFSTAAGIDKVVSPHRIRHSAITAYLDASDGNIRAAQGLSRHANLNTLNRYDDNRHKYQAIATNTLADLV</sequence>
<feature type="domain" description="Core-binding (CB)" evidence="6">
    <location>
        <begin position="19"/>
        <end position="109"/>
    </location>
</feature>
<evidence type="ECO:0000313" key="7">
    <source>
        <dbReference type="EMBL" id="PSB58393.1"/>
    </source>
</evidence>
<evidence type="ECO:0000313" key="8">
    <source>
        <dbReference type="Proteomes" id="UP000238937"/>
    </source>
</evidence>
<keyword evidence="8" id="KW-1185">Reference proteome</keyword>
<keyword evidence="2 4" id="KW-0238">DNA-binding</keyword>
<dbReference type="SUPFAM" id="SSF56349">
    <property type="entry name" value="DNA breaking-rejoining enzymes"/>
    <property type="match status" value="1"/>
</dbReference>
<dbReference type="GO" id="GO:0015074">
    <property type="term" value="P:DNA integration"/>
    <property type="evidence" value="ECO:0007669"/>
    <property type="project" value="InterPro"/>
</dbReference>
<evidence type="ECO:0000256" key="3">
    <source>
        <dbReference type="ARBA" id="ARBA00023172"/>
    </source>
</evidence>
<dbReference type="Gene3D" id="1.10.443.10">
    <property type="entry name" value="Intergrase catalytic core"/>
    <property type="match status" value="1"/>
</dbReference>
<dbReference type="Proteomes" id="UP000238937">
    <property type="component" value="Unassembled WGS sequence"/>
</dbReference>
<dbReference type="PROSITE" id="PS51900">
    <property type="entry name" value="CB"/>
    <property type="match status" value="1"/>
</dbReference>
<dbReference type="InterPro" id="IPR050090">
    <property type="entry name" value="Tyrosine_recombinase_XerCD"/>
</dbReference>
<feature type="domain" description="Tyr recombinase" evidence="5">
    <location>
        <begin position="130"/>
        <end position="314"/>
    </location>
</feature>
<comment type="similarity">
    <text evidence="1">Belongs to the 'phage' integrase family.</text>
</comment>
<dbReference type="PANTHER" id="PTHR30349:SF64">
    <property type="entry name" value="PROPHAGE INTEGRASE INTD-RELATED"/>
    <property type="match status" value="1"/>
</dbReference>
<evidence type="ECO:0000256" key="4">
    <source>
        <dbReference type="PROSITE-ProRule" id="PRU01248"/>
    </source>
</evidence>
<dbReference type="GO" id="GO:0003677">
    <property type="term" value="F:DNA binding"/>
    <property type="evidence" value="ECO:0007669"/>
    <property type="project" value="UniProtKB-UniRule"/>
</dbReference>
<accession>A0A2T1GKQ0</accession>
<gene>
    <name evidence="7" type="ORF">C7B77_04970</name>
</gene>
<dbReference type="Gene3D" id="1.10.150.130">
    <property type="match status" value="1"/>
</dbReference>
<comment type="caution">
    <text evidence="7">The sequence shown here is derived from an EMBL/GenBank/DDBJ whole genome shotgun (WGS) entry which is preliminary data.</text>
</comment>
<dbReference type="InterPro" id="IPR013762">
    <property type="entry name" value="Integrase-like_cat_sf"/>
</dbReference>
<reference evidence="7 8" key="1">
    <citation type="submission" date="2018-03" db="EMBL/GenBank/DDBJ databases">
        <title>The ancient ancestry and fast evolution of plastids.</title>
        <authorList>
            <person name="Moore K.R."/>
            <person name="Magnabosco C."/>
            <person name="Momper L."/>
            <person name="Gold D.A."/>
            <person name="Bosak T."/>
            <person name="Fournier G.P."/>
        </authorList>
    </citation>
    <scope>NUCLEOTIDE SEQUENCE [LARGE SCALE GENOMIC DNA]</scope>
    <source>
        <strain evidence="7 8">CCALA 037</strain>
    </source>
</reference>